<comment type="caution">
    <text evidence="2">The sequence shown here is derived from an EMBL/GenBank/DDBJ whole genome shotgun (WGS) entry which is preliminary data.</text>
</comment>
<reference evidence="2" key="2">
    <citation type="submission" date="2021-02" db="EMBL/GenBank/DDBJ databases">
        <authorList>
            <person name="Kimball J.A."/>
            <person name="Haas M.W."/>
            <person name="Macchietto M."/>
            <person name="Kono T."/>
            <person name="Duquette J."/>
            <person name="Shao M."/>
        </authorList>
    </citation>
    <scope>NUCLEOTIDE SEQUENCE</scope>
    <source>
        <tissue evidence="2">Fresh leaf tissue</tissue>
    </source>
</reference>
<feature type="compositionally biased region" description="Basic and acidic residues" evidence="1">
    <location>
        <begin position="39"/>
        <end position="51"/>
    </location>
</feature>
<evidence type="ECO:0000313" key="2">
    <source>
        <dbReference type="EMBL" id="KAG8056792.1"/>
    </source>
</evidence>
<evidence type="ECO:0000313" key="3">
    <source>
        <dbReference type="Proteomes" id="UP000729402"/>
    </source>
</evidence>
<organism evidence="2 3">
    <name type="scientific">Zizania palustris</name>
    <name type="common">Northern wild rice</name>
    <dbReference type="NCBI Taxonomy" id="103762"/>
    <lineage>
        <taxon>Eukaryota</taxon>
        <taxon>Viridiplantae</taxon>
        <taxon>Streptophyta</taxon>
        <taxon>Embryophyta</taxon>
        <taxon>Tracheophyta</taxon>
        <taxon>Spermatophyta</taxon>
        <taxon>Magnoliopsida</taxon>
        <taxon>Liliopsida</taxon>
        <taxon>Poales</taxon>
        <taxon>Poaceae</taxon>
        <taxon>BOP clade</taxon>
        <taxon>Oryzoideae</taxon>
        <taxon>Oryzeae</taxon>
        <taxon>Zizaniinae</taxon>
        <taxon>Zizania</taxon>
    </lineage>
</organism>
<protein>
    <submittedName>
        <fullName evidence="2">Uncharacterized protein</fullName>
    </submittedName>
</protein>
<keyword evidence="3" id="KW-1185">Reference proteome</keyword>
<sequence length="115" mass="12742">MYVGSIGAEILRAKAIAGEKAKPSTGSEQRTYIRLKSKNMERDSEAQKAELQHPINVSQHEEKKTVPWVCRVCQAHCSCESNLLRARSSSRKYGVAVCARPNASPNLSLRITEEA</sequence>
<reference evidence="2" key="1">
    <citation type="journal article" date="2021" name="bioRxiv">
        <title>Whole Genome Assembly and Annotation of Northern Wild Rice, Zizania palustris L., Supports a Whole Genome Duplication in the Zizania Genus.</title>
        <authorList>
            <person name="Haas M."/>
            <person name="Kono T."/>
            <person name="Macchietto M."/>
            <person name="Millas R."/>
            <person name="McGilp L."/>
            <person name="Shao M."/>
            <person name="Duquette J."/>
            <person name="Hirsch C.N."/>
            <person name="Kimball J."/>
        </authorList>
    </citation>
    <scope>NUCLEOTIDE SEQUENCE</scope>
    <source>
        <tissue evidence="2">Fresh leaf tissue</tissue>
    </source>
</reference>
<proteinExistence type="predicted"/>
<accession>A0A8J5V3F8</accession>
<name>A0A8J5V3F8_ZIZPA</name>
<gene>
    <name evidence="2" type="ORF">GUJ93_ZPchr0002g25089</name>
</gene>
<evidence type="ECO:0000256" key="1">
    <source>
        <dbReference type="SAM" id="MobiDB-lite"/>
    </source>
</evidence>
<feature type="region of interest" description="Disordered" evidence="1">
    <location>
        <begin position="39"/>
        <end position="58"/>
    </location>
</feature>
<dbReference type="Proteomes" id="UP000729402">
    <property type="component" value="Unassembled WGS sequence"/>
</dbReference>
<dbReference type="EMBL" id="JAAALK010000287">
    <property type="protein sequence ID" value="KAG8056792.1"/>
    <property type="molecule type" value="Genomic_DNA"/>
</dbReference>
<dbReference type="AlphaFoldDB" id="A0A8J5V3F8"/>